<dbReference type="Pfam" id="PF10537">
    <property type="entry name" value="WAC_Acf1_DNA_bd"/>
    <property type="match status" value="1"/>
</dbReference>
<evidence type="ECO:0000256" key="1">
    <source>
        <dbReference type="ARBA" id="ARBA00004123"/>
    </source>
</evidence>
<dbReference type="InterPro" id="IPR028941">
    <property type="entry name" value="WHIM2_dom"/>
</dbReference>
<evidence type="ECO:0000256" key="5">
    <source>
        <dbReference type="SAM" id="MobiDB-lite"/>
    </source>
</evidence>
<dbReference type="Pfam" id="PF02791">
    <property type="entry name" value="DDT"/>
    <property type="match status" value="1"/>
</dbReference>
<name>A0ABQ8F980_9FUNG</name>
<feature type="compositionally biased region" description="Basic residues" evidence="5">
    <location>
        <begin position="678"/>
        <end position="688"/>
    </location>
</feature>
<dbReference type="InterPro" id="IPR013136">
    <property type="entry name" value="WSTF_Acf1_Cbp146"/>
</dbReference>
<proteinExistence type="predicted"/>
<dbReference type="Pfam" id="PF15613">
    <property type="entry name" value="WSD"/>
    <property type="match status" value="1"/>
</dbReference>
<keyword evidence="9" id="KW-1185">Reference proteome</keyword>
<comment type="subcellular location">
    <subcellularLocation>
        <location evidence="1 3">Nucleus</location>
    </subcellularLocation>
</comment>
<evidence type="ECO:0000313" key="9">
    <source>
        <dbReference type="Proteomes" id="UP001648503"/>
    </source>
</evidence>
<feature type="compositionally biased region" description="Polar residues" evidence="5">
    <location>
        <begin position="668"/>
        <end position="677"/>
    </location>
</feature>
<feature type="compositionally biased region" description="Low complexity" evidence="5">
    <location>
        <begin position="641"/>
        <end position="650"/>
    </location>
</feature>
<dbReference type="PANTHER" id="PTHR32075">
    <property type="entry name" value="ISWI CHROMATIN-REMODELING COMPLEX SUBUNIT YPL216W-RELATED"/>
    <property type="match status" value="1"/>
</dbReference>
<feature type="compositionally biased region" description="Polar residues" evidence="5">
    <location>
        <begin position="689"/>
        <end position="698"/>
    </location>
</feature>
<accession>A0ABQ8F980</accession>
<feature type="compositionally biased region" description="Polar residues" evidence="5">
    <location>
        <begin position="473"/>
        <end position="486"/>
    </location>
</feature>
<dbReference type="InterPro" id="IPR018501">
    <property type="entry name" value="DDT_dom"/>
</dbReference>
<evidence type="ECO:0000259" key="7">
    <source>
        <dbReference type="PROSITE" id="PS51136"/>
    </source>
</evidence>
<evidence type="ECO:0000256" key="4">
    <source>
        <dbReference type="SAM" id="Coils"/>
    </source>
</evidence>
<reference evidence="8 9" key="1">
    <citation type="submission" date="2021-02" db="EMBL/GenBank/DDBJ databases">
        <title>Variation within the Batrachochytrium salamandrivorans European outbreak.</title>
        <authorList>
            <person name="Kelly M."/>
            <person name="Pasmans F."/>
            <person name="Shea T.P."/>
            <person name="Munoz J.F."/>
            <person name="Carranza S."/>
            <person name="Cuomo C.A."/>
            <person name="Martel A."/>
        </authorList>
    </citation>
    <scope>NUCLEOTIDE SEQUENCE [LARGE SCALE GENOMIC DNA]</scope>
    <source>
        <strain evidence="8 9">AMFP18/2</strain>
    </source>
</reference>
<dbReference type="PANTHER" id="PTHR32075:SF6">
    <property type="entry name" value="ISWI CHROMATIN-REMODELING COMPLEX SUBUNIT YPL216W-RELATED"/>
    <property type="match status" value="1"/>
</dbReference>
<evidence type="ECO:0000256" key="3">
    <source>
        <dbReference type="PROSITE-ProRule" id="PRU00475"/>
    </source>
</evidence>
<dbReference type="PROSITE" id="PS50827">
    <property type="entry name" value="DDT"/>
    <property type="match status" value="1"/>
</dbReference>
<feature type="compositionally biased region" description="Low complexity" evidence="5">
    <location>
        <begin position="699"/>
        <end position="712"/>
    </location>
</feature>
<feature type="compositionally biased region" description="Basic residues" evidence="5">
    <location>
        <begin position="741"/>
        <end position="750"/>
    </location>
</feature>
<keyword evidence="2 3" id="KW-0539">Nucleus</keyword>
<organism evidence="8 9">
    <name type="scientific">Batrachochytrium salamandrivorans</name>
    <dbReference type="NCBI Taxonomy" id="1357716"/>
    <lineage>
        <taxon>Eukaryota</taxon>
        <taxon>Fungi</taxon>
        <taxon>Fungi incertae sedis</taxon>
        <taxon>Chytridiomycota</taxon>
        <taxon>Chytridiomycota incertae sedis</taxon>
        <taxon>Chytridiomycetes</taxon>
        <taxon>Rhizophydiales</taxon>
        <taxon>Rhizophydiales incertae sedis</taxon>
        <taxon>Batrachochytrium</taxon>
    </lineage>
</organism>
<dbReference type="EMBL" id="JAFCIX010000335">
    <property type="protein sequence ID" value="KAH6594396.1"/>
    <property type="molecule type" value="Genomic_DNA"/>
</dbReference>
<evidence type="ECO:0008006" key="10">
    <source>
        <dbReference type="Google" id="ProtNLM"/>
    </source>
</evidence>
<feature type="region of interest" description="Disordered" evidence="5">
    <location>
        <begin position="587"/>
        <end position="759"/>
    </location>
</feature>
<dbReference type="PROSITE" id="PS51136">
    <property type="entry name" value="WAC"/>
    <property type="match status" value="1"/>
</dbReference>
<gene>
    <name evidence="8" type="ORF">BASA50_006643</name>
</gene>
<protein>
    <recommendedName>
        <fullName evidence="10">WAC domain-containing protein</fullName>
    </recommendedName>
</protein>
<evidence type="ECO:0000259" key="6">
    <source>
        <dbReference type="PROSITE" id="PS50827"/>
    </source>
</evidence>
<feature type="region of interest" description="Disordered" evidence="5">
    <location>
        <begin position="464"/>
        <end position="486"/>
    </location>
</feature>
<comment type="caution">
    <text evidence="8">The sequence shown here is derived from an EMBL/GenBank/DDBJ whole genome shotgun (WGS) entry which is preliminary data.</text>
</comment>
<sequence>MPHIKRAPIEYTPLPASEALDDPDYPVFYIDYTGEIFLTYDEYSTRVNLYRRKIWACEFTGKINLTFSEALESERKAKIKVEERFPRVWNQPALECIHFNQIALNELIDELYELFKATYFVGETVYVSITPDPTLSERATLISDVVDTHHSSADTTAAVDTTDKLYRSKYKDPKTGAIPDVVDIVPGEKAYYLLVASDPPKTAVLSISHLRRDRLALSKQTFKKYIREVSSKDKWIGAPWYVRPELVQKYGLRTTPPDELQQVLDKRNYKAVVNVVEKVKPEVKKKPPKEEVISYPIDDLELYRRPLLRQSPEEGKPLGLRPVPSQDFGAVPNTHILRLITVWNFVTVYGPVLHIYPFTFDDLVQALSSTCTSQIPPLLEELFSSLILLVCDEWARGIDTNTGVHPEFEALPDPPALPTDGTVLEGKDMLMAQSINAYLALTADERVAIDQWFKWHPSGWTTPIPHKRRRTLPSRTSHVSQYSSTAPKPTDRLKAWEVALAGIIKDCVHPDSENDMLKWRVLSLLLTSKTTIPLSTPSTADAFEGNEGSTSISDSADFLPAGQSHTTKDASHQLDIVNNTAEMEDVSKFPDVTADTTVDTSVNGTLEDTAEYQDQDLSVSNDVNDDEDDDEEGGGDYMENGSGRSSGASAARKHRKILDSDEDDWTPASRSSTSQSRKALRQGRKGKSSRLSEGSSPTRLAASASARQSRVSGTMVSDSAGVVSSPMSEAVETVSGNGIAKKPKKKRRPKSTGSGETDTMLFDDLCRASRSGFIHLSAADRVEVLAYIIDVCLVDCEILRQCRDKAIDEGIELRKERRDIIRDRKAVAQSLLETDFSTEEIALTTIVEPDLKSEIVDDLGSEQSCSDSEKASRQLSRVEKLRAEQLKRESEEKRRQEELQRQKEQFKGLKVRQEGRRKLEEKDRQLNRRQRVIDHLLRIKYAMVRVKPLGRDRFYNRYWWFDGGFGAYPFSAVTQGLEGKGSTPDVEAGVLEYASGFLFVEEFGVDKMVDEKWIQQWNETLSESEDLKQPRVSECGAVLDSRLGLLNGDWGYYSTPEQIHQLLSWLDTRGIRELHLSGNIMHLEDFIIEGMNKRSEMLASAISKEVNGSSRYSKADYENIWAQE</sequence>
<feature type="coiled-coil region" evidence="4">
    <location>
        <begin position="876"/>
        <end position="903"/>
    </location>
</feature>
<dbReference type="Proteomes" id="UP001648503">
    <property type="component" value="Unassembled WGS sequence"/>
</dbReference>
<feature type="compositionally biased region" description="Acidic residues" evidence="5">
    <location>
        <begin position="623"/>
        <end position="634"/>
    </location>
</feature>
<feature type="compositionally biased region" description="Low complexity" evidence="5">
    <location>
        <begin position="591"/>
        <end position="602"/>
    </location>
</feature>
<evidence type="ECO:0000256" key="2">
    <source>
        <dbReference type="ARBA" id="ARBA00023242"/>
    </source>
</evidence>
<feature type="region of interest" description="Disordered" evidence="5">
    <location>
        <begin position="535"/>
        <end position="571"/>
    </location>
</feature>
<feature type="domain" description="WAC" evidence="7">
    <location>
        <begin position="25"/>
        <end position="131"/>
    </location>
</feature>
<evidence type="ECO:0000313" key="8">
    <source>
        <dbReference type="EMBL" id="KAH6594396.1"/>
    </source>
</evidence>
<feature type="domain" description="DDT" evidence="6">
    <location>
        <begin position="333"/>
        <end position="396"/>
    </location>
</feature>
<keyword evidence="4" id="KW-0175">Coiled coil</keyword>